<dbReference type="AlphaFoldDB" id="A0A4S4G1E0"/>
<keyword evidence="4" id="KW-1185">Reference proteome</keyword>
<evidence type="ECO:0000313" key="3">
    <source>
        <dbReference type="EMBL" id="THG36245.1"/>
    </source>
</evidence>
<reference evidence="3 4" key="1">
    <citation type="submission" date="2019-04" db="EMBL/GenBank/DDBJ databases">
        <authorList>
            <person name="Jiang L."/>
        </authorList>
    </citation>
    <scope>NUCLEOTIDE SEQUENCE [LARGE SCALE GENOMIC DNA]</scope>
    <source>
        <strain evidence="3 4">YIM 131861</strain>
    </source>
</reference>
<proteinExistence type="predicted"/>
<dbReference type="RefSeq" id="WP_136421570.1">
    <property type="nucleotide sequence ID" value="NZ_SSSN01000002.1"/>
</dbReference>
<organism evidence="3 4">
    <name type="scientific">Orlajensenia flava</name>
    <dbReference type="NCBI Taxonomy" id="2565934"/>
    <lineage>
        <taxon>Bacteria</taxon>
        <taxon>Bacillati</taxon>
        <taxon>Actinomycetota</taxon>
        <taxon>Actinomycetes</taxon>
        <taxon>Micrococcales</taxon>
        <taxon>Microbacteriaceae</taxon>
        <taxon>Orlajensenia</taxon>
    </lineage>
</organism>
<dbReference type="Proteomes" id="UP000307380">
    <property type="component" value="Unassembled WGS sequence"/>
</dbReference>
<feature type="region of interest" description="Disordered" evidence="1">
    <location>
        <begin position="129"/>
        <end position="154"/>
    </location>
</feature>
<dbReference type="EMBL" id="SSSN01000002">
    <property type="protein sequence ID" value="THG36245.1"/>
    <property type="molecule type" value="Genomic_DNA"/>
</dbReference>
<evidence type="ECO:0000256" key="2">
    <source>
        <dbReference type="SAM" id="Phobius"/>
    </source>
</evidence>
<name>A0A4S4G1E0_9MICO</name>
<comment type="caution">
    <text evidence="3">The sequence shown here is derived from an EMBL/GenBank/DDBJ whole genome shotgun (WGS) entry which is preliminary data.</text>
</comment>
<feature type="transmembrane region" description="Helical" evidence="2">
    <location>
        <begin position="6"/>
        <end position="25"/>
    </location>
</feature>
<accession>A0A4S4G1E0</accession>
<gene>
    <name evidence="3" type="ORF">E6C70_01555</name>
</gene>
<keyword evidence="2" id="KW-0812">Transmembrane</keyword>
<protein>
    <submittedName>
        <fullName evidence="3">Uncharacterized protein</fullName>
    </submittedName>
</protein>
<feature type="compositionally biased region" description="Basic residues" evidence="1">
    <location>
        <begin position="141"/>
        <end position="154"/>
    </location>
</feature>
<evidence type="ECO:0000256" key="1">
    <source>
        <dbReference type="SAM" id="MobiDB-lite"/>
    </source>
</evidence>
<keyword evidence="2" id="KW-0472">Membrane</keyword>
<sequence length="154" mass="17153">MNLADLFWNSIEFLFLAGVVVLAAVGNRLSLDARASAIQRRDPGTASALRQAQAMSDYAYGIAAWMPEVIIVCTPSRRAALASDDDLAFATRTPAPPQRPAGRHEPAPRRVYVISNRVISNRVISSRVSRTAPATRLRRADTRRRRQRRESRAR</sequence>
<dbReference type="OrthoDB" id="5124906at2"/>
<evidence type="ECO:0000313" key="4">
    <source>
        <dbReference type="Proteomes" id="UP000307380"/>
    </source>
</evidence>
<keyword evidence="2" id="KW-1133">Transmembrane helix</keyword>